<dbReference type="EMBL" id="VSRR010001305">
    <property type="protein sequence ID" value="MPC24246.1"/>
    <property type="molecule type" value="Genomic_DNA"/>
</dbReference>
<keyword evidence="3" id="KW-1185">Reference proteome</keyword>
<evidence type="ECO:0000313" key="2">
    <source>
        <dbReference type="EMBL" id="MPC24246.1"/>
    </source>
</evidence>
<gene>
    <name evidence="2" type="ORF">E2C01_017324</name>
</gene>
<reference evidence="2 3" key="1">
    <citation type="submission" date="2019-05" db="EMBL/GenBank/DDBJ databases">
        <title>Another draft genome of Portunus trituberculatus and its Hox gene families provides insights of decapod evolution.</title>
        <authorList>
            <person name="Jeong J.-H."/>
            <person name="Song I."/>
            <person name="Kim S."/>
            <person name="Choi T."/>
            <person name="Kim D."/>
            <person name="Ryu S."/>
            <person name="Kim W."/>
        </authorList>
    </citation>
    <scope>NUCLEOTIDE SEQUENCE [LARGE SCALE GENOMIC DNA]</scope>
    <source>
        <tissue evidence="2">Muscle</tissue>
    </source>
</reference>
<keyword evidence="1" id="KW-1133">Transmembrane helix</keyword>
<protein>
    <submittedName>
        <fullName evidence="2">Uncharacterized protein</fullName>
    </submittedName>
</protein>
<evidence type="ECO:0000256" key="1">
    <source>
        <dbReference type="SAM" id="Phobius"/>
    </source>
</evidence>
<organism evidence="2 3">
    <name type="scientific">Portunus trituberculatus</name>
    <name type="common">Swimming crab</name>
    <name type="synonym">Neptunus trituberculatus</name>
    <dbReference type="NCBI Taxonomy" id="210409"/>
    <lineage>
        <taxon>Eukaryota</taxon>
        <taxon>Metazoa</taxon>
        <taxon>Ecdysozoa</taxon>
        <taxon>Arthropoda</taxon>
        <taxon>Crustacea</taxon>
        <taxon>Multicrustacea</taxon>
        <taxon>Malacostraca</taxon>
        <taxon>Eumalacostraca</taxon>
        <taxon>Eucarida</taxon>
        <taxon>Decapoda</taxon>
        <taxon>Pleocyemata</taxon>
        <taxon>Brachyura</taxon>
        <taxon>Eubrachyura</taxon>
        <taxon>Portunoidea</taxon>
        <taxon>Portunidae</taxon>
        <taxon>Portuninae</taxon>
        <taxon>Portunus</taxon>
    </lineage>
</organism>
<keyword evidence="1" id="KW-0472">Membrane</keyword>
<proteinExistence type="predicted"/>
<comment type="caution">
    <text evidence="2">The sequence shown here is derived from an EMBL/GenBank/DDBJ whole genome shotgun (WGS) entry which is preliminary data.</text>
</comment>
<dbReference type="Proteomes" id="UP000324222">
    <property type="component" value="Unassembled WGS sequence"/>
</dbReference>
<accession>A0A5B7DTH1</accession>
<name>A0A5B7DTH1_PORTR</name>
<sequence length="128" mass="14042">MEKCDICVFGTDNCQSAYLEYSVQELEDGRHQHTTDLLRTQSLKPRNISGLSMLLHSLPSPQPTSSALLYKSCSTAAASGFFRSSISILLWYSCSSIFSPLACLCTFISGSNAKRTKVATTRHSPPML</sequence>
<keyword evidence="1" id="KW-0812">Transmembrane</keyword>
<evidence type="ECO:0000313" key="3">
    <source>
        <dbReference type="Proteomes" id="UP000324222"/>
    </source>
</evidence>
<feature type="transmembrane region" description="Helical" evidence="1">
    <location>
        <begin position="89"/>
        <end position="108"/>
    </location>
</feature>
<dbReference type="AlphaFoldDB" id="A0A5B7DTH1"/>